<dbReference type="WBParaSite" id="ACAC_0001226101-mRNA-1">
    <property type="protein sequence ID" value="ACAC_0001226101-mRNA-1"/>
    <property type="gene ID" value="ACAC_0001226101"/>
</dbReference>
<dbReference type="GO" id="GO:0006897">
    <property type="term" value="P:endocytosis"/>
    <property type="evidence" value="ECO:0007669"/>
    <property type="project" value="TreeGrafter"/>
</dbReference>
<reference evidence="9" key="1">
    <citation type="submission" date="2012-09" db="EMBL/GenBank/DDBJ databases">
        <authorList>
            <person name="Martin A.A."/>
        </authorList>
    </citation>
    <scope>NUCLEOTIDE SEQUENCE</scope>
</reference>
<sequence length="616" mass="69620">MRFDCIERRLAQFFYSYGRYLSSNPLPFVVFPVLLTLAMATGFLHMQSLTDAVYLFTPRSAPSKLERQAIHEKWPLSDDNYIAGRAVTQNREIQVYSGCPGNKHVRRLSDFYNHGINITFPYFRFGTEGGYLGAALGGVSLMRTEKGSSILASARAWFLIYHLKFYPSNISYISGLWEKELAIHLSAYPEDPYIKITYFHSQTLADELRRNADSLMPRFVITFTFLVVFSMLCSIAFIDNTNYIDWVLSKPILAILGVVNAGMGIVTSIGTLLLLGLPYSDIVSVMPFLVVAVGTDNMFLMVAAMRRTSRCAPVAERMAECLSDAAVSILITATTDALSFGVGAITSLPAVHIFCVYTGVAISFKFQVTFFAALLAIFTRLEESGRNSILGQRTLTESDIKVATLPERLFNLGSKPEPAKGNEVKEAAVSRFFRDWYAPLLMNNVVRAITVGWYLIYLFFAYYGVTQIKEGLEPTNLLVQDSYAIPHYKLLQKYFWKYGAILQVVVNNAPDLRNATSRDRIHAMVGDFATTRHSIGKDSVQFWLYEMESYYHDSLDMKIIDDAFYSMLKHWLASKHNNPWVEDLYWDDTQDSNVTKFQGKNEKHLSSSSPHHLCAS</sequence>
<feature type="transmembrane region" description="Helical" evidence="7">
    <location>
        <begin position="325"/>
        <end position="345"/>
    </location>
</feature>
<evidence type="ECO:0000256" key="1">
    <source>
        <dbReference type="ARBA" id="ARBA00004141"/>
    </source>
</evidence>
<dbReference type="GO" id="GO:0005886">
    <property type="term" value="C:plasma membrane"/>
    <property type="evidence" value="ECO:0007669"/>
    <property type="project" value="TreeGrafter"/>
</dbReference>
<feature type="transmembrane region" description="Helical" evidence="7">
    <location>
        <begin position="351"/>
        <end position="378"/>
    </location>
</feature>
<protein>
    <submittedName>
        <fullName evidence="10">SSD domain-containing protein</fullName>
    </submittedName>
</protein>
<evidence type="ECO:0000313" key="9">
    <source>
        <dbReference type="Proteomes" id="UP000035642"/>
    </source>
</evidence>
<dbReference type="InterPro" id="IPR000731">
    <property type="entry name" value="SSD"/>
</dbReference>
<keyword evidence="3 7" id="KW-0812">Transmembrane</keyword>
<evidence type="ECO:0000256" key="4">
    <source>
        <dbReference type="ARBA" id="ARBA00022989"/>
    </source>
</evidence>
<reference evidence="10" key="2">
    <citation type="submission" date="2016-04" db="UniProtKB">
        <authorList>
            <consortium name="WormBaseParasite"/>
        </authorList>
    </citation>
    <scope>IDENTIFICATION</scope>
</reference>
<feature type="transmembrane region" description="Helical" evidence="7">
    <location>
        <begin position="219"/>
        <end position="240"/>
    </location>
</feature>
<feature type="transmembrane region" description="Helical" evidence="7">
    <location>
        <begin position="26"/>
        <end position="46"/>
    </location>
</feature>
<accession>A0A158PCB7</accession>
<dbReference type="PROSITE" id="PS50156">
    <property type="entry name" value="SSD"/>
    <property type="match status" value="1"/>
</dbReference>
<comment type="subcellular location">
    <subcellularLocation>
        <location evidence="1">Membrane</location>
        <topology evidence="1">Multi-pass membrane protein</topology>
    </subcellularLocation>
</comment>
<dbReference type="Pfam" id="PF02460">
    <property type="entry name" value="Patched"/>
    <property type="match status" value="1"/>
</dbReference>
<dbReference type="STRING" id="6313.A0A158PCB7"/>
<feature type="transmembrane region" description="Helical" evidence="7">
    <location>
        <begin position="282"/>
        <end position="304"/>
    </location>
</feature>
<evidence type="ECO:0000256" key="7">
    <source>
        <dbReference type="SAM" id="Phobius"/>
    </source>
</evidence>
<dbReference type="InterPro" id="IPR003392">
    <property type="entry name" value="PTHD_SSD"/>
</dbReference>
<dbReference type="SUPFAM" id="SSF82866">
    <property type="entry name" value="Multidrug efflux transporter AcrB transmembrane domain"/>
    <property type="match status" value="1"/>
</dbReference>
<dbReference type="Proteomes" id="UP000035642">
    <property type="component" value="Unassembled WGS sequence"/>
</dbReference>
<proteinExistence type="inferred from homology"/>
<feature type="domain" description="SSD" evidence="8">
    <location>
        <begin position="213"/>
        <end position="377"/>
    </location>
</feature>
<evidence type="ECO:0000313" key="10">
    <source>
        <dbReference type="WBParaSite" id="ACAC_0001226101-mRNA-1"/>
    </source>
</evidence>
<evidence type="ECO:0000256" key="5">
    <source>
        <dbReference type="ARBA" id="ARBA00023136"/>
    </source>
</evidence>
<keyword evidence="9" id="KW-1185">Reference proteome</keyword>
<feature type="transmembrane region" description="Helical" evidence="7">
    <location>
        <begin position="252"/>
        <end position="276"/>
    </location>
</feature>
<organism evidence="9 10">
    <name type="scientific">Angiostrongylus cantonensis</name>
    <name type="common">Rat lungworm</name>
    <dbReference type="NCBI Taxonomy" id="6313"/>
    <lineage>
        <taxon>Eukaryota</taxon>
        <taxon>Metazoa</taxon>
        <taxon>Ecdysozoa</taxon>
        <taxon>Nematoda</taxon>
        <taxon>Chromadorea</taxon>
        <taxon>Rhabditida</taxon>
        <taxon>Rhabditina</taxon>
        <taxon>Rhabditomorpha</taxon>
        <taxon>Strongyloidea</taxon>
        <taxon>Metastrongylidae</taxon>
        <taxon>Angiostrongylus</taxon>
    </lineage>
</organism>
<dbReference type="PANTHER" id="PTHR10796:SF192">
    <property type="entry name" value="SSD DOMAIN-CONTAINING PROTEIN"/>
    <property type="match status" value="1"/>
</dbReference>
<dbReference type="GO" id="GO:0018996">
    <property type="term" value="P:molting cycle, collagen and cuticulin-based cuticle"/>
    <property type="evidence" value="ECO:0007669"/>
    <property type="project" value="TreeGrafter"/>
</dbReference>
<name>A0A158PCB7_ANGCA</name>
<keyword evidence="4 7" id="KW-1133">Transmembrane helix</keyword>
<keyword evidence="6" id="KW-0325">Glycoprotein</keyword>
<dbReference type="GO" id="GO:0030659">
    <property type="term" value="C:cytoplasmic vesicle membrane"/>
    <property type="evidence" value="ECO:0007669"/>
    <property type="project" value="TreeGrafter"/>
</dbReference>
<evidence type="ECO:0000256" key="2">
    <source>
        <dbReference type="ARBA" id="ARBA00005585"/>
    </source>
</evidence>
<dbReference type="Gene3D" id="1.20.1640.10">
    <property type="entry name" value="Multidrug efflux transporter AcrB transmembrane domain"/>
    <property type="match status" value="1"/>
</dbReference>
<keyword evidence="5 7" id="KW-0472">Membrane</keyword>
<dbReference type="AlphaFoldDB" id="A0A158PCB7"/>
<dbReference type="InterPro" id="IPR051697">
    <property type="entry name" value="Patched_domain-protein"/>
</dbReference>
<evidence type="ECO:0000259" key="8">
    <source>
        <dbReference type="PROSITE" id="PS50156"/>
    </source>
</evidence>
<feature type="transmembrane region" description="Helical" evidence="7">
    <location>
        <begin position="444"/>
        <end position="465"/>
    </location>
</feature>
<dbReference type="PANTHER" id="PTHR10796">
    <property type="entry name" value="PATCHED-RELATED"/>
    <property type="match status" value="1"/>
</dbReference>
<evidence type="ECO:0000256" key="6">
    <source>
        <dbReference type="ARBA" id="ARBA00023180"/>
    </source>
</evidence>
<evidence type="ECO:0000256" key="3">
    <source>
        <dbReference type="ARBA" id="ARBA00022692"/>
    </source>
</evidence>
<comment type="similarity">
    <text evidence="2">Belongs to the patched family.</text>
</comment>